<sequence length="203" mass="22272">MTSVREALRRFRRARRGSAAVETALALPIVLAIGTLCADIYSVNLERERMEQRAGAIVSVLSRQRDLTQEGLQGLLDEVLPQESEQGEYQLLISNVRQTGALYWQLNRGSSQNVCPDNQAAYGATYPGELPEKEEEDGSESVAMLVVELCRQGRDISLLGGLSLSNLLHVTQVNRTADGVIALDLALGREAGQPEEEYADNEE</sequence>
<evidence type="ECO:0008006" key="3">
    <source>
        <dbReference type="Google" id="ProtNLM"/>
    </source>
</evidence>
<dbReference type="RefSeq" id="WP_136165503.1">
    <property type="nucleotide sequence ID" value="NZ_KZ819074.1"/>
</dbReference>
<evidence type="ECO:0000313" key="2">
    <source>
        <dbReference type="Proteomes" id="UP000296159"/>
    </source>
</evidence>
<keyword evidence="2" id="KW-1185">Reference proteome</keyword>
<protein>
    <recommendedName>
        <fullName evidence="3">Pilus assembly protein</fullName>
    </recommendedName>
</protein>
<gene>
    <name evidence="1" type="ORF">DDT56_05575</name>
</gene>
<accession>A0A2U1U7T3</accession>
<proteinExistence type="predicted"/>
<dbReference type="AlphaFoldDB" id="A0A2U1U7T3"/>
<comment type="caution">
    <text evidence="1">The sequence shown here is derived from an EMBL/GenBank/DDBJ whole genome shotgun (WGS) entry which is preliminary data.</text>
</comment>
<name>A0A2U1U7T3_9GAMM</name>
<dbReference type="EMBL" id="QDKH01000006">
    <property type="protein sequence ID" value="PWC17726.1"/>
    <property type="molecule type" value="Genomic_DNA"/>
</dbReference>
<dbReference type="Proteomes" id="UP000296159">
    <property type="component" value="Unassembled WGS sequence"/>
</dbReference>
<organism evidence="1 2">
    <name type="scientific">Brenneria corticis</name>
    <dbReference type="NCBI Taxonomy" id="2173106"/>
    <lineage>
        <taxon>Bacteria</taxon>
        <taxon>Pseudomonadati</taxon>
        <taxon>Pseudomonadota</taxon>
        <taxon>Gammaproteobacteria</taxon>
        <taxon>Enterobacterales</taxon>
        <taxon>Pectobacteriaceae</taxon>
        <taxon>Brenneria</taxon>
    </lineage>
</organism>
<evidence type="ECO:0000313" key="1">
    <source>
        <dbReference type="EMBL" id="PWC17726.1"/>
    </source>
</evidence>
<reference evidence="1 2" key="1">
    <citation type="submission" date="2018-04" db="EMBL/GenBank/DDBJ databases">
        <title>Brenneria corticis sp.nov.</title>
        <authorList>
            <person name="Li Y."/>
        </authorList>
    </citation>
    <scope>NUCLEOTIDE SEQUENCE [LARGE SCALE GENOMIC DNA]</scope>
    <source>
        <strain evidence="1 2">CFCC 11842</strain>
    </source>
</reference>